<evidence type="ECO:0000259" key="2">
    <source>
        <dbReference type="Pfam" id="PF08241"/>
    </source>
</evidence>
<dbReference type="InterPro" id="IPR044894">
    <property type="entry name" value="TubC_N_sf"/>
</dbReference>
<dbReference type="Proteomes" id="UP000503129">
    <property type="component" value="Plasmid pBOCT1"/>
</dbReference>
<feature type="domain" description="TubC N-terminal docking" evidence="3">
    <location>
        <begin position="8"/>
        <end position="56"/>
    </location>
</feature>
<evidence type="ECO:0000256" key="1">
    <source>
        <dbReference type="ARBA" id="ARBA00022679"/>
    </source>
</evidence>
<sequence length="354" mass="40272">MNTQMKSIQEFLSYLSDLDIKLSADGDRLCCNGPKGILTPTLRNQIAERKAEILEFINKYNFLFQANLCKDLSEQELAEIQEQIDSFPFLNYNSSNLSSNKAKELWEKLYNYFSQKLNSTVGSYATFLNYGYVANDSPQEALVDLPNYTPNKNRIKLVLELIGDCDLTDRTILDVGCGRGGTVNVIATSFHVKEIFGIDLSTTAISFCQTNYNHSHAHFMQGDAETLPFEEHKFDIVTNIESSNAYPNIFAFYREVYRVLKLGGYFLYTDFFPVDKLDDYLSDLQEIGFVIEKDRDITANVLLSCDEAATIGSQAYGNAPEILISNFLGLPGSTTYTNFKNRSWLYKIFRFKKV</sequence>
<dbReference type="SUPFAM" id="SSF53335">
    <property type="entry name" value="S-adenosyl-L-methionine-dependent methyltransferases"/>
    <property type="match status" value="1"/>
</dbReference>
<dbReference type="InterPro" id="IPR050447">
    <property type="entry name" value="Erg6_SMT_methyltransf"/>
</dbReference>
<dbReference type="Gene3D" id="1.10.10.1830">
    <property type="entry name" value="Non-ribosomal peptide synthase, adenylation domain"/>
    <property type="match status" value="1"/>
</dbReference>
<dbReference type="RefSeq" id="WP_169264167.1">
    <property type="nucleotide sequence ID" value="NZ_CAWOXK010000002.1"/>
</dbReference>
<dbReference type="InterPro" id="IPR029063">
    <property type="entry name" value="SAM-dependent_MTases_sf"/>
</dbReference>
<dbReference type="CDD" id="cd02440">
    <property type="entry name" value="AdoMet_MTases"/>
    <property type="match status" value="1"/>
</dbReference>
<dbReference type="EMBL" id="CP030119">
    <property type="protein sequence ID" value="QDL12654.1"/>
    <property type="molecule type" value="Genomic_DNA"/>
</dbReference>
<dbReference type="InterPro" id="IPR013216">
    <property type="entry name" value="Methyltransf_11"/>
</dbReference>
<organism evidence="4 5">
    <name type="scientific">Brasilonema sennae CENA114</name>
    <dbReference type="NCBI Taxonomy" id="415709"/>
    <lineage>
        <taxon>Bacteria</taxon>
        <taxon>Bacillati</taxon>
        <taxon>Cyanobacteriota</taxon>
        <taxon>Cyanophyceae</taxon>
        <taxon>Nostocales</taxon>
        <taxon>Scytonemataceae</taxon>
        <taxon>Brasilonema</taxon>
        <taxon>Bromeliae group (in: Brasilonema)</taxon>
    </lineage>
</organism>
<keyword evidence="5" id="KW-1185">Reference proteome</keyword>
<evidence type="ECO:0000313" key="4">
    <source>
        <dbReference type="EMBL" id="QDL12654.1"/>
    </source>
</evidence>
<dbReference type="InterPro" id="IPR041464">
    <property type="entry name" value="TubC_N"/>
</dbReference>
<dbReference type="PANTHER" id="PTHR44068:SF11">
    <property type="entry name" value="GERANYL DIPHOSPHATE 2-C-METHYLTRANSFERASE"/>
    <property type="match status" value="1"/>
</dbReference>
<keyword evidence="4" id="KW-0614">Plasmid</keyword>
<dbReference type="Pfam" id="PF08241">
    <property type="entry name" value="Methyltransf_11"/>
    <property type="match status" value="1"/>
</dbReference>
<proteinExistence type="predicted"/>
<dbReference type="KEGG" id="bsen:DP114_33420"/>
<dbReference type="Gene3D" id="3.40.50.150">
    <property type="entry name" value="Vaccinia Virus protein VP39"/>
    <property type="match status" value="1"/>
</dbReference>
<protein>
    <recommendedName>
        <fullName evidence="6">Methyltransferase type 11 domain-containing protein</fullName>
    </recommendedName>
</protein>
<dbReference type="GO" id="GO:0008757">
    <property type="term" value="F:S-adenosylmethionine-dependent methyltransferase activity"/>
    <property type="evidence" value="ECO:0007669"/>
    <property type="project" value="InterPro"/>
</dbReference>
<dbReference type="PANTHER" id="PTHR44068">
    <property type="entry name" value="ZGC:194242"/>
    <property type="match status" value="1"/>
</dbReference>
<dbReference type="Pfam" id="PF18563">
    <property type="entry name" value="TubC_N"/>
    <property type="match status" value="1"/>
</dbReference>
<evidence type="ECO:0000313" key="5">
    <source>
        <dbReference type="Proteomes" id="UP000503129"/>
    </source>
</evidence>
<reference evidence="4 5" key="1">
    <citation type="submission" date="2018-06" db="EMBL/GenBank/DDBJ databases">
        <title>Comparative genomics of Brasilonema spp. strains.</title>
        <authorList>
            <person name="Alvarenga D.O."/>
            <person name="Fiore M.F."/>
            <person name="Varani A.M."/>
        </authorList>
    </citation>
    <scope>NUCLEOTIDE SEQUENCE [LARGE SCALE GENOMIC DNA]</scope>
    <source>
        <strain evidence="4 5">CENA114</strain>
        <plasmid evidence="5">pboct1</plasmid>
    </source>
</reference>
<evidence type="ECO:0000259" key="3">
    <source>
        <dbReference type="Pfam" id="PF18563"/>
    </source>
</evidence>
<gene>
    <name evidence="4" type="ORF">DP114_33420</name>
</gene>
<evidence type="ECO:0008006" key="6">
    <source>
        <dbReference type="Google" id="ProtNLM"/>
    </source>
</evidence>
<name>A0A856MQR9_9CYAN</name>
<keyword evidence="1" id="KW-0808">Transferase</keyword>
<geneLocation type="plasmid" evidence="5">
    <name>pboct1</name>
</geneLocation>
<dbReference type="AlphaFoldDB" id="A0A856MQR9"/>
<accession>A0A856MQR9</accession>
<feature type="domain" description="Methyltransferase type 11" evidence="2">
    <location>
        <begin position="173"/>
        <end position="267"/>
    </location>
</feature>